<evidence type="ECO:0000313" key="5">
    <source>
        <dbReference type="Proteomes" id="UP000266634"/>
    </source>
</evidence>
<proteinExistence type="predicted"/>
<dbReference type="CDD" id="cd12954">
    <property type="entry name" value="MMP_TTHA0227_like_1"/>
    <property type="match status" value="1"/>
</dbReference>
<dbReference type="SUPFAM" id="SSF55486">
    <property type="entry name" value="Metalloproteases ('zincins'), catalytic domain"/>
    <property type="match status" value="1"/>
</dbReference>
<dbReference type="Proteomes" id="UP000032604">
    <property type="component" value="Chromosome"/>
</dbReference>
<dbReference type="EMBL" id="CP011043">
    <property type="protein sequence ID" value="AJW78407.1"/>
    <property type="molecule type" value="Genomic_DNA"/>
</dbReference>
<gene>
    <name evidence="3" type="ORF">DZF93_08310</name>
    <name evidence="2" type="ORF">VO01_04025</name>
</gene>
<dbReference type="EMBL" id="QWEA01000276">
    <property type="protein sequence ID" value="RIJ37177.1"/>
    <property type="molecule type" value="Genomic_DNA"/>
</dbReference>
<evidence type="ECO:0000313" key="3">
    <source>
        <dbReference type="EMBL" id="RIJ37177.1"/>
    </source>
</evidence>
<sequence length="147" mass="16992">MPRSRRRGGHVSIRGSWRDRHGRGLRSPVTGPELPVLRTRADVFDQTIASAAEYLRGLWPDELDRVSFEVAALPAENSERDGIDRWSVLADERRVIFYRLPIERLAHLHEDDEYHQRALVEGCVYRAVAELLGKDPWDLAPDRYDPH</sequence>
<dbReference type="KEGG" id="cmh:VO01_04025"/>
<organism evidence="2 4">
    <name type="scientific">Clavibacter michiganensis subsp. insidiosus</name>
    <dbReference type="NCBI Taxonomy" id="33014"/>
    <lineage>
        <taxon>Bacteria</taxon>
        <taxon>Bacillati</taxon>
        <taxon>Actinomycetota</taxon>
        <taxon>Actinomycetes</taxon>
        <taxon>Micrococcales</taxon>
        <taxon>Microbacteriaceae</taxon>
        <taxon>Clavibacter</taxon>
    </lineage>
</organism>
<dbReference type="RefSeq" id="WP_045527045.1">
    <property type="nucleotide sequence ID" value="NZ_CP011043.1"/>
</dbReference>
<protein>
    <submittedName>
        <fullName evidence="3">Metallopeptidase family protein</fullName>
    </submittedName>
</protein>
<evidence type="ECO:0000256" key="1">
    <source>
        <dbReference type="SAM" id="MobiDB-lite"/>
    </source>
</evidence>
<reference evidence="3 5" key="2">
    <citation type="submission" date="2018-08" db="EMBL/GenBank/DDBJ databases">
        <title>Genome Sequence of Clavibacter michiganensis Subspecies type strains, and the Atypical Peach-Colored Strains Isolated from Tomato.</title>
        <authorList>
            <person name="Osdaghi E."/>
            <person name="Portier P."/>
            <person name="Briand M."/>
            <person name="Jacques M.-A."/>
        </authorList>
    </citation>
    <scope>NUCLEOTIDE SEQUENCE [LARGE SCALE GENOMIC DNA]</scope>
    <source>
        <strain evidence="3 5">CFBP 6488</strain>
    </source>
</reference>
<dbReference type="OrthoDB" id="4989780at2"/>
<dbReference type="HOGENOM" id="CLU_118049_0_0_11"/>
<dbReference type="Proteomes" id="UP000266634">
    <property type="component" value="Unassembled WGS sequence"/>
</dbReference>
<name>A0A0D5CGM3_9MICO</name>
<evidence type="ECO:0000313" key="4">
    <source>
        <dbReference type="Proteomes" id="UP000032604"/>
    </source>
</evidence>
<evidence type="ECO:0000313" key="2">
    <source>
        <dbReference type="EMBL" id="AJW78407.1"/>
    </source>
</evidence>
<accession>A0A0D5CGM3</accession>
<feature type="region of interest" description="Disordered" evidence="1">
    <location>
        <begin position="1"/>
        <end position="30"/>
    </location>
</feature>
<dbReference type="PATRIC" id="fig|33014.5.peg.840"/>
<reference evidence="2 4" key="1">
    <citation type="journal article" date="2015" name="Genome Announc.">
        <title>Complete Genome Sequence of Clavibacter michiganensis subsp. insidiosus R1-1 Using PacBio Single-Molecule Real-Time Technology.</title>
        <authorList>
            <person name="Lu Y."/>
            <person name="Samac D.A."/>
            <person name="Glazebrook J."/>
            <person name="Ishimaru C.A."/>
        </authorList>
    </citation>
    <scope>NUCLEOTIDE SEQUENCE [LARGE SCALE GENOMIC DNA]</scope>
    <source>
        <strain evidence="2 4">R1-1</strain>
    </source>
</reference>
<dbReference type="AlphaFoldDB" id="A0A0D5CGM3"/>